<dbReference type="Proteomes" id="UP000632377">
    <property type="component" value="Unassembled WGS sequence"/>
</dbReference>
<dbReference type="InterPro" id="IPR001460">
    <property type="entry name" value="PCN-bd_Tpept"/>
</dbReference>
<proteinExistence type="inferred from homology"/>
<protein>
    <submittedName>
        <fullName evidence="6">Stage V sporulation protein D</fullName>
    </submittedName>
</protein>
<comment type="subcellular location">
    <subcellularLocation>
        <location evidence="1">Membrane</location>
    </subcellularLocation>
</comment>
<dbReference type="PANTHER" id="PTHR30627">
    <property type="entry name" value="PEPTIDOGLYCAN D,D-TRANSPEPTIDASE"/>
    <property type="match status" value="1"/>
</dbReference>
<dbReference type="Pfam" id="PF03717">
    <property type="entry name" value="PBP_dimer"/>
    <property type="match status" value="1"/>
</dbReference>
<evidence type="ECO:0000313" key="6">
    <source>
        <dbReference type="EMBL" id="MBL4934152.1"/>
    </source>
</evidence>
<reference evidence="6 7" key="1">
    <citation type="submission" date="2021-01" db="EMBL/GenBank/DDBJ databases">
        <title>Genome public.</title>
        <authorList>
            <person name="Liu C."/>
            <person name="Sun Q."/>
        </authorList>
    </citation>
    <scope>NUCLEOTIDE SEQUENCE [LARGE SCALE GENOMIC DNA]</scope>
    <source>
        <strain evidence="6 7">YIM B02515</strain>
    </source>
</reference>
<evidence type="ECO:0000256" key="1">
    <source>
        <dbReference type="ARBA" id="ARBA00004370"/>
    </source>
</evidence>
<dbReference type="Gene3D" id="3.90.1310.10">
    <property type="entry name" value="Penicillin-binding protein 2a (Domain 2)"/>
    <property type="match status" value="1"/>
</dbReference>
<dbReference type="InterPro" id="IPR050515">
    <property type="entry name" value="Beta-lactam/transpept"/>
</dbReference>
<dbReference type="Gene3D" id="3.40.710.10">
    <property type="entry name" value="DD-peptidase/beta-lactamase superfamily"/>
    <property type="match status" value="1"/>
</dbReference>
<dbReference type="Gene3D" id="3.30.450.330">
    <property type="match status" value="1"/>
</dbReference>
<dbReference type="SUPFAM" id="SSF56519">
    <property type="entry name" value="Penicillin binding protein dimerisation domain"/>
    <property type="match status" value="1"/>
</dbReference>
<gene>
    <name evidence="6" type="ORF">JK636_00100</name>
</gene>
<feature type="domain" description="Penicillin-binding protein dimerisation" evidence="5">
    <location>
        <begin position="50"/>
        <end position="208"/>
    </location>
</feature>
<dbReference type="SUPFAM" id="SSF56601">
    <property type="entry name" value="beta-lactamase/transpeptidase-like"/>
    <property type="match status" value="1"/>
</dbReference>
<name>A0ABS1T4W8_9CLOT</name>
<dbReference type="PANTHER" id="PTHR30627:SF1">
    <property type="entry name" value="PEPTIDOGLYCAN D,D-TRANSPEPTIDASE FTSI"/>
    <property type="match status" value="1"/>
</dbReference>
<evidence type="ECO:0000256" key="3">
    <source>
        <dbReference type="ARBA" id="ARBA00023136"/>
    </source>
</evidence>
<sequence>MRKKGRFKFIWAVILILFIALEGRLIYVMSVKGAVYKKMATDQWTKTIDIAPKRGVVQDRNGFVLATSVDVYRVDADLKVLKTYLSNKNIPEDLAVGNLSKALDMDINKLQKIFDSKDSKGDPLQFVSFKRQVEKKSADAVKGLKYSGLMLSQDETRMYPNGSFLSHVIGHTDGAGKGINGVEQYYDKELEGTPGLRVLEADRTDNELPDTESFLKQPINGNDLTLTIDTKIQMLAERVANETLKENNAKSVSITIMDPSNGEILGMVNTPAYDPNTPNKAGKTSEEIQEAWKNGAVSDIFEPGSIFKVITAAAGLQTGSVTDKDRFNSTGSIKVANRTLYNDQQEVNGILDLAGILRFSDNVGFIQLGQKIGKEKLYSFASNAGFGQKTGVDLPGESTGIMKQLKDIGPVELATMSYGQGIALTQVQYLAAFNAVANGGTWIRPHVMKEISHQVDDKKVVDNKYDNLGEKSIIDSDKAAQLRTYLEEVVNKGTATATFMEGYHIAGKTGTANKVNPQTGRYEEGKYIASFAGMAPANNPKVTLIVTVKEPSPDKFYAAQTAVPAAQKLFTELFTILNITPDSQKKN</sequence>
<evidence type="ECO:0000313" key="7">
    <source>
        <dbReference type="Proteomes" id="UP000632377"/>
    </source>
</evidence>
<keyword evidence="3" id="KW-0472">Membrane</keyword>
<evidence type="ECO:0000259" key="4">
    <source>
        <dbReference type="Pfam" id="PF00905"/>
    </source>
</evidence>
<organism evidence="6 7">
    <name type="scientific">Clostridium rhizosphaerae</name>
    <dbReference type="NCBI Taxonomy" id="2803861"/>
    <lineage>
        <taxon>Bacteria</taxon>
        <taxon>Bacillati</taxon>
        <taxon>Bacillota</taxon>
        <taxon>Clostridia</taxon>
        <taxon>Eubacteriales</taxon>
        <taxon>Clostridiaceae</taxon>
        <taxon>Clostridium</taxon>
    </lineage>
</organism>
<dbReference type="InterPro" id="IPR036138">
    <property type="entry name" value="PBP_dimer_sf"/>
</dbReference>
<dbReference type="InterPro" id="IPR005311">
    <property type="entry name" value="PBP_dimer"/>
</dbReference>
<keyword evidence="7" id="KW-1185">Reference proteome</keyword>
<feature type="domain" description="Penicillin-binding protein transpeptidase" evidence="4">
    <location>
        <begin position="253"/>
        <end position="569"/>
    </location>
</feature>
<evidence type="ECO:0000259" key="5">
    <source>
        <dbReference type="Pfam" id="PF03717"/>
    </source>
</evidence>
<accession>A0ABS1T4W8</accession>
<dbReference type="EMBL" id="JAESWC010000001">
    <property type="protein sequence ID" value="MBL4934152.1"/>
    <property type="molecule type" value="Genomic_DNA"/>
</dbReference>
<dbReference type="Pfam" id="PF00905">
    <property type="entry name" value="Transpeptidase"/>
    <property type="match status" value="1"/>
</dbReference>
<dbReference type="InterPro" id="IPR012338">
    <property type="entry name" value="Beta-lactam/transpept-like"/>
</dbReference>
<evidence type="ECO:0000256" key="2">
    <source>
        <dbReference type="ARBA" id="ARBA00007171"/>
    </source>
</evidence>
<comment type="similarity">
    <text evidence="2">Belongs to the transpeptidase family.</text>
</comment>
<comment type="caution">
    <text evidence="6">The sequence shown here is derived from an EMBL/GenBank/DDBJ whole genome shotgun (WGS) entry which is preliminary data.</text>
</comment>